<dbReference type="PROSITE" id="PS51898">
    <property type="entry name" value="TYR_RECOMBINASE"/>
    <property type="match status" value="1"/>
</dbReference>
<dbReference type="InterPro" id="IPR013762">
    <property type="entry name" value="Integrase-like_cat_sf"/>
</dbReference>
<dbReference type="InterPro" id="IPR002104">
    <property type="entry name" value="Integrase_catalytic"/>
</dbReference>
<evidence type="ECO:0000313" key="5">
    <source>
        <dbReference type="EMBL" id="PXY01629.1"/>
    </source>
</evidence>
<dbReference type="SUPFAM" id="SSF56349">
    <property type="entry name" value="DNA breaking-rejoining enzymes"/>
    <property type="match status" value="1"/>
</dbReference>
<dbReference type="Gene3D" id="1.10.150.130">
    <property type="match status" value="1"/>
</dbReference>
<dbReference type="Pfam" id="PF17293">
    <property type="entry name" value="Arm-DNA-bind_5"/>
    <property type="match status" value="1"/>
</dbReference>
<keyword evidence="6" id="KW-1185">Reference proteome</keyword>
<dbReference type="InterPro" id="IPR010998">
    <property type="entry name" value="Integrase_recombinase_N"/>
</dbReference>
<comment type="caution">
    <text evidence="5">The sequence shown here is derived from an EMBL/GenBank/DDBJ whole genome shotgun (WGS) entry which is preliminary data.</text>
</comment>
<dbReference type="Proteomes" id="UP000248079">
    <property type="component" value="Unassembled WGS sequence"/>
</dbReference>
<dbReference type="EMBL" id="QFLI01000003">
    <property type="protein sequence ID" value="PXY01629.1"/>
    <property type="molecule type" value="Genomic_DNA"/>
</dbReference>
<organism evidence="5 6">
    <name type="scientific">Marinifilum breve</name>
    <dbReference type="NCBI Taxonomy" id="2184082"/>
    <lineage>
        <taxon>Bacteria</taxon>
        <taxon>Pseudomonadati</taxon>
        <taxon>Bacteroidota</taxon>
        <taxon>Bacteroidia</taxon>
        <taxon>Marinilabiliales</taxon>
        <taxon>Marinifilaceae</taxon>
    </lineage>
</organism>
<evidence type="ECO:0000313" key="6">
    <source>
        <dbReference type="Proteomes" id="UP000248079"/>
    </source>
</evidence>
<sequence length="406" mass="47504">MTKMFSLGILLHIRKDKLNKKGEAPIFMRVTVNGKRAEISTKQFVQPEKWNNQAGIVKGTKEDVRALNQFLTNYKSKANRIYQKLIENDKTVSAKIIKDTLLKKQTNTSSLVKAFEQHNTLLKERVGIDYSPSTYKRYETTLDHIKNFIKFKYDQNDILLNELNYQFIEDLAHYFKTVRKCNHNSSIKYIKNFKKVIFLAIKKEWLDKDPFVNFSVKLEETKRVYLSQEELDRLEKKEFKVKRLEQIKDFFVFSCYTGYPYSEIEKLSPDHIQSHFDGKKWIITERTKTKTQANIPILPKAFVIIEKYKNHPDSIRNNKLFPIPSNVKYNAYLKEIADLCEINKNLTTHVARHTFATTIALSNGVSIETVASILGHKSIRTTQIYAKVVEEKVSKEMDSLLNKLNK</sequence>
<dbReference type="InterPro" id="IPR050090">
    <property type="entry name" value="Tyrosine_recombinase_XerCD"/>
</dbReference>
<dbReference type="GO" id="GO:0006310">
    <property type="term" value="P:DNA recombination"/>
    <property type="evidence" value="ECO:0007669"/>
    <property type="project" value="UniProtKB-KW"/>
</dbReference>
<dbReference type="Pfam" id="PF13102">
    <property type="entry name" value="Phage_int_SAM_5"/>
    <property type="match status" value="1"/>
</dbReference>
<evidence type="ECO:0000256" key="3">
    <source>
        <dbReference type="ARBA" id="ARBA00023172"/>
    </source>
</evidence>
<dbReference type="InterPro" id="IPR011010">
    <property type="entry name" value="DNA_brk_join_enz"/>
</dbReference>
<protein>
    <submittedName>
        <fullName evidence="5">Recombinase</fullName>
    </submittedName>
</protein>
<evidence type="ECO:0000256" key="1">
    <source>
        <dbReference type="ARBA" id="ARBA00008857"/>
    </source>
</evidence>
<gene>
    <name evidence="5" type="ORF">DF185_09165</name>
</gene>
<dbReference type="OrthoDB" id="1493636at2"/>
<dbReference type="RefSeq" id="WP_110360438.1">
    <property type="nucleotide sequence ID" value="NZ_QFLI01000003.1"/>
</dbReference>
<feature type="domain" description="Tyr recombinase" evidence="4">
    <location>
        <begin position="221"/>
        <end position="398"/>
    </location>
</feature>
<dbReference type="GO" id="GO:0003677">
    <property type="term" value="F:DNA binding"/>
    <property type="evidence" value="ECO:0007669"/>
    <property type="project" value="UniProtKB-KW"/>
</dbReference>
<keyword evidence="2" id="KW-0238">DNA-binding</keyword>
<evidence type="ECO:0000256" key="2">
    <source>
        <dbReference type="ARBA" id="ARBA00023125"/>
    </source>
</evidence>
<proteinExistence type="inferred from homology"/>
<dbReference type="InterPro" id="IPR035386">
    <property type="entry name" value="Arm-DNA-bind_5"/>
</dbReference>
<dbReference type="PANTHER" id="PTHR30349:SF64">
    <property type="entry name" value="PROPHAGE INTEGRASE INTD-RELATED"/>
    <property type="match status" value="1"/>
</dbReference>
<dbReference type="GO" id="GO:0015074">
    <property type="term" value="P:DNA integration"/>
    <property type="evidence" value="ECO:0007669"/>
    <property type="project" value="InterPro"/>
</dbReference>
<evidence type="ECO:0000259" key="4">
    <source>
        <dbReference type="PROSITE" id="PS51898"/>
    </source>
</evidence>
<dbReference type="Pfam" id="PF00589">
    <property type="entry name" value="Phage_integrase"/>
    <property type="match status" value="1"/>
</dbReference>
<keyword evidence="3" id="KW-0233">DNA recombination</keyword>
<dbReference type="InterPro" id="IPR025269">
    <property type="entry name" value="SAM-like_dom"/>
</dbReference>
<dbReference type="Gene3D" id="1.10.443.10">
    <property type="entry name" value="Intergrase catalytic core"/>
    <property type="match status" value="1"/>
</dbReference>
<dbReference type="PANTHER" id="PTHR30349">
    <property type="entry name" value="PHAGE INTEGRASE-RELATED"/>
    <property type="match status" value="1"/>
</dbReference>
<reference evidence="5 6" key="1">
    <citation type="submission" date="2018-05" db="EMBL/GenBank/DDBJ databases">
        <title>Marinifilum breve JC075T sp. nov., a marine bacterium isolated from Yongle Blue Hole in the South China Sea.</title>
        <authorList>
            <person name="Fu T."/>
        </authorList>
    </citation>
    <scope>NUCLEOTIDE SEQUENCE [LARGE SCALE GENOMIC DNA]</scope>
    <source>
        <strain evidence="5 6">JC075</strain>
    </source>
</reference>
<dbReference type="CDD" id="cd01185">
    <property type="entry name" value="INTN1_C_like"/>
    <property type="match status" value="1"/>
</dbReference>
<accession>A0A2V3ZYU2</accession>
<dbReference type="AlphaFoldDB" id="A0A2V3ZYU2"/>
<comment type="similarity">
    <text evidence="1">Belongs to the 'phage' integrase family.</text>
</comment>
<name>A0A2V3ZYU2_9BACT</name>